<evidence type="ECO:0000313" key="4">
    <source>
        <dbReference type="EMBL" id="PKW28709.1"/>
    </source>
</evidence>
<reference evidence="5 7" key="2">
    <citation type="submission" date="2018-10" db="EMBL/GenBank/DDBJ databases">
        <title>Genomic Encyclopedia of Archaeal and Bacterial Type Strains, Phase II (KMG-II): from individual species to whole genera.</title>
        <authorList>
            <person name="Goeker M."/>
        </authorList>
    </citation>
    <scope>NUCLEOTIDE SEQUENCE [LARGE SCALE GENOMIC DNA]</scope>
    <source>
        <strain evidence="5 7">DSM 21886</strain>
    </source>
</reference>
<dbReference type="NCBIfam" id="TIGR04183">
    <property type="entry name" value="Por_Secre_tail"/>
    <property type="match status" value="1"/>
</dbReference>
<evidence type="ECO:0000256" key="1">
    <source>
        <dbReference type="ARBA" id="ARBA00022729"/>
    </source>
</evidence>
<sequence>MVSYTFIPLNTMRMKHFYFLFFPFLCMAQAPVIEWQKSLGGTGNDYANSVHQTADGGYIVAGYTSSNDGDVSGNHGGDDIWVVKLTATGAVAWSRTLGGSGNDVASYVQQTADLGYVIAGTTYSNDGDVTRNQGNSDAWVIKLDNAGTIQWQKTFGGNHVDVATSIRQIADGGYIVGCYTLSENNNSDVIGSRGGSDFWIVKLTSTGDIEWSRCLGGQSYDYARAVQQTEDGGYVIGGYTLSVDGHVSGNHGNVDYWVVKLDNMEEIEWQKTYGGTSSDILTSLVQTTDGGYIVAGYVYSQDGDIVGSGFHGPLYDDYWVVKLSSTGAIQWKKALGGYGNDLAQSVQQTADGGYIVFGYVTSNDGDVSGNNGYMNYWIVKLSSQGVIQWQKALGGSNQEGFNPIPYATDGAHSIQQTTDLGYILAGYSKSNDGDVSGNHGGFDYWVVKLANPLGTDDFLSESISVYPNPASERVFVHTGASSQLSQLSLYDLLGQHLRTTKENSISVSGLSQGVYLLQIKTDKGEVTKKMVVE</sequence>
<evidence type="ECO:0000313" key="6">
    <source>
        <dbReference type="Proteomes" id="UP000233767"/>
    </source>
</evidence>
<dbReference type="PANTHER" id="PTHR42754:SF1">
    <property type="entry name" value="LIPOPROTEIN"/>
    <property type="match status" value="1"/>
</dbReference>
<dbReference type="Proteomes" id="UP000233767">
    <property type="component" value="Unassembled WGS sequence"/>
</dbReference>
<dbReference type="Pfam" id="PF18962">
    <property type="entry name" value="Por_Secre_tail"/>
    <property type="match status" value="1"/>
</dbReference>
<feature type="chain" id="PRO_5019804745" evidence="2">
    <location>
        <begin position="29"/>
        <end position="533"/>
    </location>
</feature>
<reference evidence="4 6" key="1">
    <citation type="submission" date="2017-12" db="EMBL/GenBank/DDBJ databases">
        <title>Genomic Encyclopedia of Type Strains, Phase III (KMG-III): the genomes of soil and plant-associated and newly described type strains.</title>
        <authorList>
            <person name="Whitman W."/>
        </authorList>
    </citation>
    <scope>NUCLEOTIDE SEQUENCE [LARGE SCALE GENOMIC DNA]</scope>
    <source>
        <strain evidence="4 6">IP-10</strain>
    </source>
</reference>
<evidence type="ECO:0000259" key="3">
    <source>
        <dbReference type="Pfam" id="PF18962"/>
    </source>
</evidence>
<name>A0A497V0T3_9FLAO</name>
<keyword evidence="6" id="KW-1185">Reference proteome</keyword>
<organism evidence="5 7">
    <name type="scientific">Flavobacterium lindanitolerans</name>
    <dbReference type="NCBI Taxonomy" id="428988"/>
    <lineage>
        <taxon>Bacteria</taxon>
        <taxon>Pseudomonadati</taxon>
        <taxon>Bacteroidota</taxon>
        <taxon>Flavobacteriia</taxon>
        <taxon>Flavobacteriales</taxon>
        <taxon>Flavobacteriaceae</taxon>
        <taxon>Flavobacterium</taxon>
    </lineage>
</organism>
<comment type="caution">
    <text evidence="5">The sequence shown here is derived from an EMBL/GenBank/DDBJ whole genome shotgun (WGS) entry which is preliminary data.</text>
</comment>
<dbReference type="Proteomes" id="UP000275027">
    <property type="component" value="Unassembled WGS sequence"/>
</dbReference>
<proteinExistence type="predicted"/>
<dbReference type="InterPro" id="IPR026444">
    <property type="entry name" value="Secre_tail"/>
</dbReference>
<accession>A0A497V0T3</accession>
<dbReference type="PANTHER" id="PTHR42754">
    <property type="entry name" value="ENDOGLUCANASE"/>
    <property type="match status" value="1"/>
</dbReference>
<dbReference type="EMBL" id="RCCB01000010">
    <property type="protein sequence ID" value="RLJ35787.1"/>
    <property type="molecule type" value="Genomic_DNA"/>
</dbReference>
<dbReference type="EMBL" id="PJND01000007">
    <property type="protein sequence ID" value="PKW28709.1"/>
    <property type="molecule type" value="Genomic_DNA"/>
</dbReference>
<feature type="domain" description="Secretion system C-terminal sorting" evidence="3">
    <location>
        <begin position="465"/>
        <end position="532"/>
    </location>
</feature>
<evidence type="ECO:0000256" key="2">
    <source>
        <dbReference type="SAM" id="SignalP"/>
    </source>
</evidence>
<evidence type="ECO:0000313" key="5">
    <source>
        <dbReference type="EMBL" id="RLJ35787.1"/>
    </source>
</evidence>
<dbReference type="AlphaFoldDB" id="A0A497V0T3"/>
<protein>
    <submittedName>
        <fullName evidence="4 5">Secreted protein (Por secretion system target)</fullName>
    </submittedName>
</protein>
<feature type="signal peptide" evidence="2">
    <location>
        <begin position="1"/>
        <end position="28"/>
    </location>
</feature>
<evidence type="ECO:0000313" key="7">
    <source>
        <dbReference type="Proteomes" id="UP000275027"/>
    </source>
</evidence>
<gene>
    <name evidence="4" type="ORF">B0G92_0334</name>
    <name evidence="5" type="ORF">CLV50_1171</name>
</gene>
<keyword evidence="1 2" id="KW-0732">Signal</keyword>